<dbReference type="GO" id="GO:0000470">
    <property type="term" value="P:maturation of LSU-rRNA"/>
    <property type="evidence" value="ECO:0007669"/>
    <property type="project" value="TreeGrafter"/>
</dbReference>
<evidence type="ECO:0000256" key="1">
    <source>
        <dbReference type="SAM" id="MobiDB-lite"/>
    </source>
</evidence>
<proteinExistence type="predicted"/>
<feature type="compositionally biased region" description="Basic residues" evidence="1">
    <location>
        <begin position="52"/>
        <end position="64"/>
    </location>
</feature>
<dbReference type="AlphaFoldDB" id="A0A976QUR2"/>
<dbReference type="SUPFAM" id="SSF52954">
    <property type="entry name" value="Class II aaRS ABD-related"/>
    <property type="match status" value="1"/>
</dbReference>
<dbReference type="SMART" id="SM00879">
    <property type="entry name" value="Brix"/>
    <property type="match status" value="1"/>
</dbReference>
<dbReference type="Gene3D" id="3.40.50.10480">
    <property type="entry name" value="Probable brix-domain ribosomal biogenesis protein"/>
    <property type="match status" value="1"/>
</dbReference>
<dbReference type="GO" id="GO:0005730">
    <property type="term" value="C:nucleolus"/>
    <property type="evidence" value="ECO:0007669"/>
    <property type="project" value="TreeGrafter"/>
</dbReference>
<evidence type="ECO:0000259" key="2">
    <source>
        <dbReference type="PROSITE" id="PS50833"/>
    </source>
</evidence>
<dbReference type="PANTHER" id="PTHR22734:SF3">
    <property type="entry name" value="RIBOSOME PRODUCTION FACTOR 1"/>
    <property type="match status" value="1"/>
</dbReference>
<evidence type="ECO:0000313" key="3">
    <source>
        <dbReference type="EMBL" id="UKK01274.2"/>
    </source>
</evidence>
<dbReference type="EMBL" id="CP056070">
    <property type="protein sequence ID" value="UKK01274.2"/>
    <property type="molecule type" value="Genomic_DNA"/>
</dbReference>
<gene>
    <name evidence="3" type="ORF">MACK_002087</name>
</gene>
<dbReference type="Pfam" id="PF04427">
    <property type="entry name" value="Brix"/>
    <property type="match status" value="1"/>
</dbReference>
<dbReference type="InterPro" id="IPR044281">
    <property type="entry name" value="IMP4/RPF1"/>
</dbReference>
<dbReference type="InterPro" id="IPR007109">
    <property type="entry name" value="Brix"/>
</dbReference>
<dbReference type="Proteomes" id="UP000244811">
    <property type="component" value="Chromosome 3"/>
</dbReference>
<dbReference type="PANTHER" id="PTHR22734">
    <property type="entry name" value="U3 SMALL NUCLEOLAR RIBONUCLEOPROTEIN PROTEIN IMP4"/>
    <property type="match status" value="1"/>
</dbReference>
<accession>A0A976QUR2</accession>
<protein>
    <submittedName>
        <fullName evidence="3">RNA processing factor</fullName>
    </submittedName>
</protein>
<name>A0A976QUR2_THEOR</name>
<dbReference type="PROSITE" id="PS50833">
    <property type="entry name" value="BRIX"/>
    <property type="match status" value="1"/>
</dbReference>
<dbReference type="GO" id="GO:0042134">
    <property type="term" value="F:rRNA primary transcript binding"/>
    <property type="evidence" value="ECO:0007669"/>
    <property type="project" value="InterPro"/>
</dbReference>
<reference evidence="3" key="1">
    <citation type="submission" date="2022-07" db="EMBL/GenBank/DDBJ databases">
        <title>Evaluation of T. orientalis genome assembly methods using nanopore sequencing and analysis of variation between genomes.</title>
        <authorList>
            <person name="Yam J."/>
            <person name="Micallef M.L."/>
            <person name="Liu M."/>
            <person name="Djordjevic S.P."/>
            <person name="Bogema D.R."/>
            <person name="Jenkins C."/>
        </authorList>
    </citation>
    <scope>NUCLEOTIDE SEQUENCE</scope>
    <source>
        <strain evidence="3">Goon Nure</strain>
    </source>
</reference>
<sequence>MKSSKPKEENQKKSVRADKKAKKRERQKLRGLESKSSKKSRRLEKVLELRSQKKKERRKLRRKRKEDERKGLEVIRNVPNTIESLRRPDETLVDPEDAEIKHEERIDEFSEHFKGNRTPKLLVTSTRRPSEKMRTFMKEILLVINNTVYYAREEYKMKEVVKFAIKNDFTSILLVTEGSDKMPNGLFICSLPEGPTTFFKLTSIKFASEMKGGGVLVATKPEIVLNSFNTRLGRRIGRQIASLFSLDPEFEGRRVITFHNQRDMIFFRHHRYVFRNEKKCSLKEIGPSFTMKVYYVQDGLFDLDGGLYEFIWRPDLQVDRKRFFI</sequence>
<feature type="domain" description="Brix" evidence="2">
    <location>
        <begin position="119"/>
        <end position="302"/>
    </location>
</feature>
<dbReference type="GO" id="GO:0000460">
    <property type="term" value="P:maturation of 5.8S rRNA"/>
    <property type="evidence" value="ECO:0007669"/>
    <property type="project" value="TreeGrafter"/>
</dbReference>
<organism evidence="3 4">
    <name type="scientific">Theileria orientalis</name>
    <dbReference type="NCBI Taxonomy" id="68886"/>
    <lineage>
        <taxon>Eukaryota</taxon>
        <taxon>Sar</taxon>
        <taxon>Alveolata</taxon>
        <taxon>Apicomplexa</taxon>
        <taxon>Aconoidasida</taxon>
        <taxon>Piroplasmida</taxon>
        <taxon>Theileriidae</taxon>
        <taxon>Theileria</taxon>
    </lineage>
</organism>
<dbReference type="GO" id="GO:0030687">
    <property type="term" value="C:preribosome, large subunit precursor"/>
    <property type="evidence" value="ECO:0007669"/>
    <property type="project" value="TreeGrafter"/>
</dbReference>
<feature type="region of interest" description="Disordered" evidence="1">
    <location>
        <begin position="1"/>
        <end position="72"/>
    </location>
</feature>
<feature type="compositionally biased region" description="Basic and acidic residues" evidence="1">
    <location>
        <begin position="1"/>
        <end position="18"/>
    </location>
</feature>
<evidence type="ECO:0000313" key="4">
    <source>
        <dbReference type="Proteomes" id="UP000244811"/>
    </source>
</evidence>